<dbReference type="AlphaFoldDB" id="A0A1F2PHR1"/>
<dbReference type="InterPro" id="IPR009078">
    <property type="entry name" value="Ferritin-like_SF"/>
</dbReference>
<feature type="signal peptide" evidence="1">
    <location>
        <begin position="1"/>
        <end position="26"/>
    </location>
</feature>
<reference evidence="2 3" key="1">
    <citation type="submission" date="2015-09" db="EMBL/GenBank/DDBJ databases">
        <title>Genome sequence of Acetobacterium wieringae DSM 1911.</title>
        <authorList>
            <person name="Poehlein A."/>
            <person name="Bengelsdorf F.R."/>
            <person name="Schiel-Bengelsdorf B."/>
            <person name="Duerre P."/>
            <person name="Daniel R."/>
        </authorList>
    </citation>
    <scope>NUCLEOTIDE SEQUENCE [LARGE SCALE GENOMIC DNA]</scope>
    <source>
        <strain evidence="2 3">DSM 1911</strain>
    </source>
</reference>
<organism evidence="2 3">
    <name type="scientific">Acetobacterium wieringae</name>
    <dbReference type="NCBI Taxonomy" id="52694"/>
    <lineage>
        <taxon>Bacteria</taxon>
        <taxon>Bacillati</taxon>
        <taxon>Bacillota</taxon>
        <taxon>Clostridia</taxon>
        <taxon>Eubacteriales</taxon>
        <taxon>Eubacteriaceae</taxon>
        <taxon>Acetobacterium</taxon>
    </lineage>
</organism>
<proteinExistence type="predicted"/>
<evidence type="ECO:0008006" key="4">
    <source>
        <dbReference type="Google" id="ProtNLM"/>
    </source>
</evidence>
<dbReference type="OrthoDB" id="573482at2"/>
<dbReference type="EMBL" id="LKEU01000027">
    <property type="protein sequence ID" value="OFV70860.1"/>
    <property type="molecule type" value="Genomic_DNA"/>
</dbReference>
<evidence type="ECO:0000313" key="2">
    <source>
        <dbReference type="EMBL" id="OFV70860.1"/>
    </source>
</evidence>
<keyword evidence="1" id="KW-0732">Signal</keyword>
<protein>
    <recommendedName>
        <fullName evidence="4">DUF2202 domain-containing protein</fullName>
    </recommendedName>
</protein>
<dbReference type="InterPro" id="IPR019243">
    <property type="entry name" value="DUF2202"/>
</dbReference>
<dbReference type="RefSeq" id="WP_070370770.1">
    <property type="nucleotide sequence ID" value="NZ_LKEU01000027.1"/>
</dbReference>
<name>A0A1F2PHR1_9FIRM</name>
<dbReference type="Proteomes" id="UP000176244">
    <property type="component" value="Unassembled WGS sequence"/>
</dbReference>
<feature type="chain" id="PRO_5009478302" description="DUF2202 domain-containing protein" evidence="1">
    <location>
        <begin position="27"/>
        <end position="169"/>
    </location>
</feature>
<dbReference type="CDD" id="cd01048">
    <property type="entry name" value="Ferritin_like_AB2"/>
    <property type="match status" value="1"/>
</dbReference>
<evidence type="ECO:0000313" key="3">
    <source>
        <dbReference type="Proteomes" id="UP000176244"/>
    </source>
</evidence>
<dbReference type="InterPro" id="IPR012347">
    <property type="entry name" value="Ferritin-like"/>
</dbReference>
<comment type="caution">
    <text evidence="2">The sequence shown here is derived from an EMBL/GenBank/DDBJ whole genome shotgun (WGS) entry which is preliminary data.</text>
</comment>
<dbReference type="SUPFAM" id="SSF47240">
    <property type="entry name" value="Ferritin-like"/>
    <property type="match status" value="1"/>
</dbReference>
<accession>A0A1F2PHR1</accession>
<dbReference type="STRING" id="52694.ACWI_14460"/>
<dbReference type="Gene3D" id="1.20.1260.10">
    <property type="match status" value="1"/>
</dbReference>
<gene>
    <name evidence="2" type="ORF">ACWI_14460</name>
</gene>
<evidence type="ECO:0000256" key="1">
    <source>
        <dbReference type="SAM" id="SignalP"/>
    </source>
</evidence>
<sequence length="169" mass="18409">MKKQAKLLSITALVLSILFATANVMAAEVPKGSAAALADDSYTLEEMLTYAIQDEYAAQAEYAKIISVYGSVKPYKNIVKAEEKHISALLPLFEASGFAVPVNDAAADVVLPDSLKTSYQVGVDAEIMNIDMYQRFLAEDLPQNVRTVFESLMRASKSHLAAFERAVGR</sequence>